<evidence type="ECO:0000256" key="1">
    <source>
        <dbReference type="ARBA" id="ARBA00023286"/>
    </source>
</evidence>
<dbReference type="InterPro" id="IPR000595">
    <property type="entry name" value="cNMP-bd_dom"/>
</dbReference>
<dbReference type="AlphaFoldDB" id="A0A0M5ILK7"/>
<dbReference type="GO" id="GO:0044877">
    <property type="term" value="F:protein-containing complex binding"/>
    <property type="evidence" value="ECO:0007669"/>
    <property type="project" value="TreeGrafter"/>
</dbReference>
<keyword evidence="1" id="KW-0407">Ion channel</keyword>
<dbReference type="STRING" id="1603606.DSOUD_3072"/>
<gene>
    <name evidence="3" type="ORF">DSOUD_3072</name>
</gene>
<evidence type="ECO:0000259" key="2">
    <source>
        <dbReference type="PROSITE" id="PS50042"/>
    </source>
</evidence>
<protein>
    <submittedName>
        <fullName evidence="3">Cyclic nucleotide-binding protein</fullName>
    </submittedName>
</protein>
<dbReference type="PROSITE" id="PS50042">
    <property type="entry name" value="CNMP_BINDING_3"/>
    <property type="match status" value="1"/>
</dbReference>
<dbReference type="InterPro" id="IPR014710">
    <property type="entry name" value="RmlC-like_jellyroll"/>
</dbReference>
<evidence type="ECO:0000313" key="4">
    <source>
        <dbReference type="Proteomes" id="UP000057158"/>
    </source>
</evidence>
<dbReference type="PANTHER" id="PTHR45638">
    <property type="entry name" value="CYCLIC NUCLEOTIDE-GATED CATION CHANNEL SUBUNIT A"/>
    <property type="match status" value="1"/>
</dbReference>
<dbReference type="Gene3D" id="2.60.120.10">
    <property type="entry name" value="Jelly Rolls"/>
    <property type="match status" value="1"/>
</dbReference>
<dbReference type="SUPFAM" id="SSF51206">
    <property type="entry name" value="cAMP-binding domain-like"/>
    <property type="match status" value="1"/>
</dbReference>
<sequence length="173" mass="19070">MNPLWSNIFRKKTDEESLSYFLGKVPIFADLGTRELASLEELVHPRHYDPRETVFEEGDPGSGMYLVRTGHIQIFLRHGDGTEEELALLCPGDFFGETTLAAPAPRTASARSLDHSELLGLFRADLLATTQKYPTIASKILMGLTRVVSERLQAAGLEIRRLKTAATTGPAGE</sequence>
<keyword evidence="1" id="KW-0406">Ion transport</keyword>
<dbReference type="OrthoDB" id="9784809at2"/>
<feature type="domain" description="Cyclic nucleotide-binding" evidence="2">
    <location>
        <begin position="27"/>
        <end position="126"/>
    </location>
</feature>
<dbReference type="CDD" id="cd00038">
    <property type="entry name" value="CAP_ED"/>
    <property type="match status" value="1"/>
</dbReference>
<organism evidence="3 4">
    <name type="scientific">Desulfuromonas soudanensis</name>
    <dbReference type="NCBI Taxonomy" id="1603606"/>
    <lineage>
        <taxon>Bacteria</taxon>
        <taxon>Pseudomonadati</taxon>
        <taxon>Thermodesulfobacteriota</taxon>
        <taxon>Desulfuromonadia</taxon>
        <taxon>Desulfuromonadales</taxon>
        <taxon>Desulfuromonadaceae</taxon>
        <taxon>Desulfuromonas</taxon>
    </lineage>
</organism>
<dbReference type="Proteomes" id="UP000057158">
    <property type="component" value="Chromosome"/>
</dbReference>
<dbReference type="InterPro" id="IPR050866">
    <property type="entry name" value="CNG_cation_channel"/>
</dbReference>
<reference evidence="3 4" key="1">
    <citation type="submission" date="2015-07" db="EMBL/GenBank/DDBJ databases">
        <title>Isolation and Genomic Characterization of a Novel Halophilic Metal-Reducing Deltaproteobacterium from the Deep Subsurface.</title>
        <authorList>
            <person name="Badalamenti J.P."/>
            <person name="Summers Z.M."/>
            <person name="Gralnick J.A."/>
            <person name="Bond D.R."/>
        </authorList>
    </citation>
    <scope>NUCLEOTIDE SEQUENCE [LARGE SCALE GENOMIC DNA]</scope>
    <source>
        <strain evidence="3 4">WTL</strain>
    </source>
</reference>
<dbReference type="Pfam" id="PF00027">
    <property type="entry name" value="cNMP_binding"/>
    <property type="match status" value="1"/>
</dbReference>
<evidence type="ECO:0000313" key="3">
    <source>
        <dbReference type="EMBL" id="ALC17798.1"/>
    </source>
</evidence>
<dbReference type="KEGG" id="des:DSOUD_3072"/>
<dbReference type="EMBL" id="CP010802">
    <property type="protein sequence ID" value="ALC17798.1"/>
    <property type="molecule type" value="Genomic_DNA"/>
</dbReference>
<dbReference type="RefSeq" id="WP_053551780.1">
    <property type="nucleotide sequence ID" value="NZ_CP010802.1"/>
</dbReference>
<dbReference type="PANTHER" id="PTHR45638:SF11">
    <property type="entry name" value="CYCLIC NUCLEOTIDE-GATED CATION CHANNEL SUBUNIT A"/>
    <property type="match status" value="1"/>
</dbReference>
<proteinExistence type="predicted"/>
<keyword evidence="4" id="KW-1185">Reference proteome</keyword>
<dbReference type="GO" id="GO:0005221">
    <property type="term" value="F:intracellularly cyclic nucleotide-activated monoatomic cation channel activity"/>
    <property type="evidence" value="ECO:0007669"/>
    <property type="project" value="InterPro"/>
</dbReference>
<dbReference type="PRINTS" id="PR00103">
    <property type="entry name" value="CAMPKINASE"/>
</dbReference>
<dbReference type="InterPro" id="IPR018490">
    <property type="entry name" value="cNMP-bd_dom_sf"/>
</dbReference>
<name>A0A0M5ILK7_9BACT</name>
<dbReference type="SMART" id="SM00100">
    <property type="entry name" value="cNMP"/>
    <property type="match status" value="1"/>
</dbReference>
<keyword evidence="1" id="KW-0813">Transport</keyword>
<keyword evidence="1" id="KW-1071">Ligand-gated ion channel</keyword>
<dbReference type="PATRIC" id="fig|1603606.3.peg.3315"/>
<accession>A0A0M5ILK7</accession>